<proteinExistence type="predicted"/>
<comment type="caution">
    <text evidence="1">The sequence shown here is derived from an EMBL/GenBank/DDBJ whole genome shotgun (WGS) entry which is preliminary data.</text>
</comment>
<accession>A0A6Y2BPD2</accession>
<protein>
    <submittedName>
        <fullName evidence="1">LuxR family transcriptional regulator</fullName>
    </submittedName>
</protein>
<feature type="non-terminal residue" evidence="1">
    <location>
        <position position="36"/>
    </location>
</feature>
<gene>
    <name evidence="1" type="ORF">GBX13_19180</name>
</gene>
<reference evidence="1" key="1">
    <citation type="journal article" date="2018" name="Genome Biol.">
        <title>SKESA: strategic k-mer extension for scrupulous assemblies.</title>
        <authorList>
            <person name="Souvorov A."/>
            <person name="Agarwala R."/>
            <person name="Lipman D.J."/>
        </authorList>
    </citation>
    <scope>NUCLEOTIDE SEQUENCE</scope>
    <source>
        <strain evidence="1">Salmonella enterica</strain>
    </source>
</reference>
<dbReference type="EMBL" id="DAAGRJ010000105">
    <property type="protein sequence ID" value="HAB4234147.1"/>
    <property type="molecule type" value="Genomic_DNA"/>
</dbReference>
<evidence type="ECO:0000313" key="1">
    <source>
        <dbReference type="EMBL" id="HAB4234147.1"/>
    </source>
</evidence>
<organism evidence="1">
    <name type="scientific">Salmonella infantis</name>
    <dbReference type="NCBI Taxonomy" id="595"/>
    <lineage>
        <taxon>Bacteria</taxon>
        <taxon>Pseudomonadati</taxon>
        <taxon>Pseudomonadota</taxon>
        <taxon>Gammaproteobacteria</taxon>
        <taxon>Enterobacterales</taxon>
        <taxon>Enterobacteriaceae</taxon>
        <taxon>Salmonella</taxon>
    </lineage>
</organism>
<reference evidence="1" key="2">
    <citation type="submission" date="2019-10" db="EMBL/GenBank/DDBJ databases">
        <authorList>
            <consortium name="NCBI Pathogen Detection Project"/>
        </authorList>
    </citation>
    <scope>NUCLEOTIDE SEQUENCE</scope>
    <source>
        <strain evidence="1">Salmonella enterica</strain>
    </source>
</reference>
<name>A0A6Y2BPD2_SALIN</name>
<sequence length="36" mass="4068">MRAIEWIFPHGSRFVEVDMTGSASSVLKTDTRLLSE</sequence>
<dbReference type="AlphaFoldDB" id="A0A6Y2BPD2"/>